<name>A0ABN4HZS7_9BURK</name>
<feature type="domain" description="DUF6566" evidence="1">
    <location>
        <begin position="71"/>
        <end position="140"/>
    </location>
</feature>
<dbReference type="RefSeq" id="WP_053199701.1">
    <property type="nucleotide sequence ID" value="NZ_CP011409.1"/>
</dbReference>
<dbReference type="EMBL" id="CP011409">
    <property type="protein sequence ID" value="AKZ64303.1"/>
    <property type="molecule type" value="Genomic_DNA"/>
</dbReference>
<protein>
    <recommendedName>
        <fullName evidence="1">DUF6566 domain-containing protein</fullName>
    </recommendedName>
</protein>
<accession>A0ABN4HZS7</accession>
<evidence type="ECO:0000313" key="3">
    <source>
        <dbReference type="Proteomes" id="UP000063429"/>
    </source>
</evidence>
<dbReference type="Pfam" id="PF20204">
    <property type="entry name" value="DUF6566"/>
    <property type="match status" value="1"/>
</dbReference>
<dbReference type="Proteomes" id="UP000063429">
    <property type="component" value="Chromosome"/>
</dbReference>
<sequence>MAQYGSTHRGKHFIVVDSTKPGQKGVFCSIKVDGEDEYPDIKGSPFETVHAAQMAGAAFARALIDSELDLDSYEHKGYFIRASGSEQRDGTWIGAYQLHRNDNPVPFRRANVTPFRGNTRKEAEDHAVAVAREVIDEEVAAGKL</sequence>
<evidence type="ECO:0000259" key="1">
    <source>
        <dbReference type="Pfam" id="PF20204"/>
    </source>
</evidence>
<keyword evidence="3" id="KW-1185">Reference proteome</keyword>
<reference evidence="3" key="1">
    <citation type="journal article" date="2015" name="Genome Announc.">
        <title>Complete Genome Sequence of Herbaspirillum hiltneri N3 (DSM 17495), Isolated from Surface-Sterilized Wheat Roots.</title>
        <authorList>
            <person name="Guizelini D."/>
            <person name="Saizaki P.M."/>
            <person name="Coimbra N.A."/>
            <person name="Weiss V.A."/>
            <person name="Faoro H."/>
            <person name="Sfeir M.Z."/>
            <person name="Baura V.A."/>
            <person name="Monteiro R.A."/>
            <person name="Chubatsu L.S."/>
            <person name="Souza E.M."/>
            <person name="Cruz L.M."/>
            <person name="Pedrosa F.O."/>
            <person name="Raittz R.T."/>
            <person name="Marchaukoski J.N."/>
            <person name="Steffens M.B."/>
        </authorList>
    </citation>
    <scope>NUCLEOTIDE SEQUENCE [LARGE SCALE GENOMIC DNA]</scope>
    <source>
        <strain evidence="3">N3</strain>
    </source>
</reference>
<gene>
    <name evidence="2" type="ORF">F506_17990</name>
</gene>
<organism evidence="2 3">
    <name type="scientific">Herbaspirillum hiltneri N3</name>
    <dbReference type="NCBI Taxonomy" id="1262470"/>
    <lineage>
        <taxon>Bacteria</taxon>
        <taxon>Pseudomonadati</taxon>
        <taxon>Pseudomonadota</taxon>
        <taxon>Betaproteobacteria</taxon>
        <taxon>Burkholderiales</taxon>
        <taxon>Oxalobacteraceae</taxon>
        <taxon>Herbaspirillum</taxon>
    </lineage>
</organism>
<dbReference type="InterPro" id="IPR046696">
    <property type="entry name" value="DUF6566"/>
</dbReference>
<proteinExistence type="predicted"/>
<evidence type="ECO:0000313" key="2">
    <source>
        <dbReference type="EMBL" id="AKZ64303.1"/>
    </source>
</evidence>